<evidence type="ECO:0000313" key="1">
    <source>
        <dbReference type="EMBL" id="CDZ88928.1"/>
    </source>
</evidence>
<organism evidence="1 2">
    <name type="scientific">Rhodococcus ruber</name>
    <dbReference type="NCBI Taxonomy" id="1830"/>
    <lineage>
        <taxon>Bacteria</taxon>
        <taxon>Bacillati</taxon>
        <taxon>Actinomycetota</taxon>
        <taxon>Actinomycetes</taxon>
        <taxon>Mycobacteriales</taxon>
        <taxon>Nocardiaceae</taxon>
        <taxon>Rhodococcus</taxon>
    </lineage>
</organism>
<sequence length="154" mass="17270">MSKTQRFRAKHIDQHTLANWSVLGITMHHPTGTAVYWHNDDCQTLMKDIGLIRVNEDRSIDLHPFAPATTDDLNVLRGAGMEAAQNEPSKATAWTKHKSKTGVYWTCVISVPLDCNDEVAVAVRSHQAKELTVHESFTKKTRMATATDETMEPL</sequence>
<reference evidence="1 2" key="1">
    <citation type="journal article" date="2014" name="Genome Announc.">
        <title>Draft Genome Sequence of Propane- and Butane-Oxidizing Actinobacterium Rhodococcus ruber IEGM 231.</title>
        <authorList>
            <person name="Ivshina I.B."/>
            <person name="Kuyukina M.S."/>
            <person name="Krivoruchko A.V."/>
            <person name="Barbe V."/>
            <person name="Fischer C."/>
        </authorList>
    </citation>
    <scope>NUCLEOTIDE SEQUENCE [LARGE SCALE GENOMIC DNA]</scope>
</reference>
<proteinExistence type="predicted"/>
<protein>
    <submittedName>
        <fullName evidence="1">Uncharacterized protein</fullName>
    </submittedName>
</protein>
<name>A0A098BJQ5_9NOCA</name>
<dbReference type="Proteomes" id="UP000042997">
    <property type="component" value="Unassembled WGS sequence"/>
</dbReference>
<evidence type="ECO:0000313" key="2">
    <source>
        <dbReference type="Proteomes" id="UP000042997"/>
    </source>
</evidence>
<accession>A0A098BJQ5</accession>
<dbReference type="EMBL" id="CCSD01000056">
    <property type="protein sequence ID" value="CDZ88928.1"/>
    <property type="molecule type" value="Genomic_DNA"/>
</dbReference>
<dbReference type="RefSeq" id="WP_040271994.1">
    <property type="nucleotide sequence ID" value="NZ_JAPWIU010000008.1"/>
</dbReference>
<dbReference type="AlphaFoldDB" id="A0A098BJQ5"/>
<gene>
    <name evidence="1" type="ORF">RHRU231_450095</name>
</gene>